<evidence type="ECO:0000256" key="1">
    <source>
        <dbReference type="SAM" id="MobiDB-lite"/>
    </source>
</evidence>
<sequence>MACDVSSFCATALTFRFDAQNMRVVSTGQEKFQPYLESKLEPLALLSPSARNGTGKTETADGRSGNGKCRLSREVLVTARVEASGSGIKRGATSLIKHT</sequence>
<accession>A0A4S2KUD8</accession>
<dbReference type="AlphaFoldDB" id="A0A4S2KUD8"/>
<dbReference type="EMBL" id="QBLH01000986">
    <property type="protein sequence ID" value="TGZ53605.1"/>
    <property type="molecule type" value="Genomic_DNA"/>
</dbReference>
<protein>
    <submittedName>
        <fullName evidence="2">Uncharacterized protein</fullName>
    </submittedName>
</protein>
<comment type="caution">
    <text evidence="2">The sequence shown here is derived from an EMBL/GenBank/DDBJ whole genome shotgun (WGS) entry which is preliminary data.</text>
</comment>
<proteinExistence type="predicted"/>
<evidence type="ECO:0000313" key="2">
    <source>
        <dbReference type="EMBL" id="TGZ53605.1"/>
    </source>
</evidence>
<name>A0A4S2KUD8_9HYME</name>
<keyword evidence="3" id="KW-1185">Reference proteome</keyword>
<organism evidence="2 3">
    <name type="scientific">Temnothorax longispinosus</name>
    <dbReference type="NCBI Taxonomy" id="300112"/>
    <lineage>
        <taxon>Eukaryota</taxon>
        <taxon>Metazoa</taxon>
        <taxon>Ecdysozoa</taxon>
        <taxon>Arthropoda</taxon>
        <taxon>Hexapoda</taxon>
        <taxon>Insecta</taxon>
        <taxon>Pterygota</taxon>
        <taxon>Neoptera</taxon>
        <taxon>Endopterygota</taxon>
        <taxon>Hymenoptera</taxon>
        <taxon>Apocrita</taxon>
        <taxon>Aculeata</taxon>
        <taxon>Formicoidea</taxon>
        <taxon>Formicidae</taxon>
        <taxon>Myrmicinae</taxon>
        <taxon>Temnothorax</taxon>
    </lineage>
</organism>
<reference evidence="2 3" key="1">
    <citation type="journal article" date="2019" name="Philos. Trans. R. Soc. Lond., B, Biol. Sci.">
        <title>Ant behaviour and brain gene expression of defending hosts depend on the ecological success of the intruding social parasite.</title>
        <authorList>
            <person name="Kaur R."/>
            <person name="Stoldt M."/>
            <person name="Jongepier E."/>
            <person name="Feldmeyer B."/>
            <person name="Menzel F."/>
            <person name="Bornberg-Bauer E."/>
            <person name="Foitzik S."/>
        </authorList>
    </citation>
    <scope>NUCLEOTIDE SEQUENCE [LARGE SCALE GENOMIC DNA]</scope>
    <source>
        <tissue evidence="2">Whole body</tissue>
    </source>
</reference>
<gene>
    <name evidence="2" type="ORF">DBV15_05148</name>
</gene>
<dbReference type="Proteomes" id="UP000310200">
    <property type="component" value="Unassembled WGS sequence"/>
</dbReference>
<feature type="region of interest" description="Disordered" evidence="1">
    <location>
        <begin position="47"/>
        <end position="68"/>
    </location>
</feature>
<evidence type="ECO:0000313" key="3">
    <source>
        <dbReference type="Proteomes" id="UP000310200"/>
    </source>
</evidence>